<name>A0A7I8IUY1_SPIIN</name>
<gene>
    <name evidence="1" type="ORF">SI7747_06008200</name>
</gene>
<dbReference type="EMBL" id="LR743593">
    <property type="protein sequence ID" value="CAA2622142.1"/>
    <property type="molecule type" value="Genomic_DNA"/>
</dbReference>
<protein>
    <submittedName>
        <fullName evidence="1">Uncharacterized protein</fullName>
    </submittedName>
</protein>
<organism evidence="1">
    <name type="scientific">Spirodela intermedia</name>
    <name type="common">Intermediate duckweed</name>
    <dbReference type="NCBI Taxonomy" id="51605"/>
    <lineage>
        <taxon>Eukaryota</taxon>
        <taxon>Viridiplantae</taxon>
        <taxon>Streptophyta</taxon>
        <taxon>Embryophyta</taxon>
        <taxon>Tracheophyta</taxon>
        <taxon>Spermatophyta</taxon>
        <taxon>Magnoliopsida</taxon>
        <taxon>Liliopsida</taxon>
        <taxon>Araceae</taxon>
        <taxon>Lemnoideae</taxon>
        <taxon>Spirodela</taxon>
    </lineage>
</organism>
<evidence type="ECO:0000313" key="2">
    <source>
        <dbReference type="Proteomes" id="UP001189122"/>
    </source>
</evidence>
<sequence length="27" mass="3248">MPTKNPTAKHSEKWKTLFFHISFLFNP</sequence>
<proteinExistence type="predicted"/>
<keyword evidence="2" id="KW-1185">Reference proteome</keyword>
<dbReference type="EMBL" id="CACRZD030000006">
    <property type="protein sequence ID" value="CAA6661805.1"/>
    <property type="molecule type" value="Genomic_DNA"/>
</dbReference>
<evidence type="ECO:0000313" key="1">
    <source>
        <dbReference type="EMBL" id="CAA2622142.1"/>
    </source>
</evidence>
<accession>A0A7I8IUY1</accession>
<reference evidence="1 2" key="1">
    <citation type="submission" date="2019-12" db="EMBL/GenBank/DDBJ databases">
        <authorList>
            <person name="Scholz U."/>
            <person name="Mascher M."/>
            <person name="Fiebig A."/>
        </authorList>
    </citation>
    <scope>NUCLEOTIDE SEQUENCE</scope>
</reference>
<dbReference type="Proteomes" id="UP001189122">
    <property type="component" value="Unassembled WGS sequence"/>
</dbReference>
<dbReference type="AlphaFoldDB" id="A0A7I8IUY1"/>